<feature type="compositionally biased region" description="Polar residues" evidence="1">
    <location>
        <begin position="22"/>
        <end position="35"/>
    </location>
</feature>
<evidence type="ECO:0000256" key="1">
    <source>
        <dbReference type="SAM" id="MobiDB-lite"/>
    </source>
</evidence>
<feature type="compositionally biased region" description="Polar residues" evidence="1">
    <location>
        <begin position="287"/>
        <end position="309"/>
    </location>
</feature>
<feature type="compositionally biased region" description="Basic and acidic residues" evidence="1">
    <location>
        <begin position="88"/>
        <end position="99"/>
    </location>
</feature>
<feature type="region of interest" description="Disordered" evidence="1">
    <location>
        <begin position="276"/>
        <end position="350"/>
    </location>
</feature>
<dbReference type="RefSeq" id="XP_012570932.1">
    <property type="nucleotide sequence ID" value="XM_012715478.1"/>
</dbReference>
<accession>A0A1S3E550</accession>
<reference evidence="3" key="2">
    <citation type="submission" date="2025-08" db="UniProtKB">
        <authorList>
            <consortium name="RefSeq"/>
        </authorList>
    </citation>
    <scope>IDENTIFICATION</scope>
    <source>
        <tissue evidence="3">Etiolated seedlings</tissue>
    </source>
</reference>
<feature type="region of interest" description="Disordered" evidence="1">
    <location>
        <begin position="202"/>
        <end position="262"/>
    </location>
</feature>
<evidence type="ECO:0000313" key="3">
    <source>
        <dbReference type="RefSeq" id="XP_012570932.1"/>
    </source>
</evidence>
<reference evidence="2" key="1">
    <citation type="journal article" date="2013" name="Nat. Biotechnol.">
        <title>Draft genome sequence of chickpea (Cicer arietinum) provides a resource for trait improvement.</title>
        <authorList>
            <person name="Varshney R.K."/>
            <person name="Song C."/>
            <person name="Saxena R.K."/>
            <person name="Azam S."/>
            <person name="Yu S."/>
            <person name="Sharpe A.G."/>
            <person name="Cannon S."/>
            <person name="Baek J."/>
            <person name="Rosen B.D."/>
            <person name="Tar'an B."/>
            <person name="Millan T."/>
            <person name="Zhang X."/>
            <person name="Ramsay L.D."/>
            <person name="Iwata A."/>
            <person name="Wang Y."/>
            <person name="Nelson W."/>
            <person name="Farmer A.D."/>
            <person name="Gaur P.M."/>
            <person name="Soderlund C."/>
            <person name="Penmetsa R.V."/>
            <person name="Xu C."/>
            <person name="Bharti A.K."/>
            <person name="He W."/>
            <person name="Winter P."/>
            <person name="Zhao S."/>
            <person name="Hane J.K."/>
            <person name="Carrasquilla-Garcia N."/>
            <person name="Condie J.A."/>
            <person name="Upadhyaya H.D."/>
            <person name="Luo M.C."/>
            <person name="Thudi M."/>
            <person name="Gowda C.L."/>
            <person name="Singh N.P."/>
            <person name="Lichtenzveig J."/>
            <person name="Gali K.K."/>
            <person name="Rubio J."/>
            <person name="Nadarajan N."/>
            <person name="Dolezel J."/>
            <person name="Bansal K.C."/>
            <person name="Xu X."/>
            <person name="Edwards D."/>
            <person name="Zhang G."/>
            <person name="Kahl G."/>
            <person name="Gil J."/>
            <person name="Singh K.B."/>
            <person name="Datta S.K."/>
            <person name="Jackson S.A."/>
            <person name="Wang J."/>
            <person name="Cook D.R."/>
        </authorList>
    </citation>
    <scope>NUCLEOTIDE SEQUENCE [LARGE SCALE GENOMIC DNA]</scope>
    <source>
        <strain evidence="2">cv. CDC Frontier</strain>
    </source>
</reference>
<dbReference type="Proteomes" id="UP000087171">
    <property type="component" value="Chromosome Ca5"/>
</dbReference>
<feature type="region of interest" description="Disordered" evidence="1">
    <location>
        <begin position="1"/>
        <end position="145"/>
    </location>
</feature>
<dbReference type="AlphaFoldDB" id="A0A1S3E550"/>
<feature type="compositionally biased region" description="Low complexity" evidence="1">
    <location>
        <begin position="418"/>
        <end position="431"/>
    </location>
</feature>
<name>A0A1S3E550_CICAR</name>
<feature type="region of interest" description="Disordered" evidence="1">
    <location>
        <begin position="399"/>
        <end position="431"/>
    </location>
</feature>
<sequence length="431" mass="47344">MARIKTTAKRKMSPFDPETDSDNYSSPESTRQGLKQKSVSPPRAPPKPPSQKAKKHSSSKPTASSIRRSSRVQSGAVLSNKKITQDSTVHEIDSDDSKGHASAKSVPKSSSKPSTPKRQKTKSSEPRKPTPKKSHSSKPIPVPLFNSTESDYMLNAAIVGRSAPYGMILTKIFKYFKVPLDDEESIQCNNFFTMKNIKQMRIDLPEQTPTSRKKKTASKKHKSASPLSHSRTPSFNSASSTLPPSPQVSKDPSTHNAAPSVKDGEDLVFDLNVSYDHHSSKSPHKNIPSQVSLNSSPISPNVAQSNSDPDLQEKSKSPLAPPFENFSKDKAKSSKSKRARKDSTTSMKSAETENKRFLKFLKIIRKDQKKLLVTFSHFQNTITQFGLILEWVTKHLGSSAAARDQPPVLPPQFSFAPDSTSSSSEDSSSAD</sequence>
<keyword evidence="2" id="KW-1185">Reference proteome</keyword>
<feature type="compositionally biased region" description="Basic residues" evidence="1">
    <location>
        <begin position="211"/>
        <end position="223"/>
    </location>
</feature>
<evidence type="ECO:0000313" key="2">
    <source>
        <dbReference type="Proteomes" id="UP000087171"/>
    </source>
</evidence>
<feature type="compositionally biased region" description="Basic residues" evidence="1">
    <location>
        <begin position="1"/>
        <end position="12"/>
    </location>
</feature>
<proteinExistence type="predicted"/>
<feature type="compositionally biased region" description="Low complexity" evidence="1">
    <location>
        <begin position="102"/>
        <end position="114"/>
    </location>
</feature>
<feature type="compositionally biased region" description="Polar residues" evidence="1">
    <location>
        <begin position="62"/>
        <end position="87"/>
    </location>
</feature>
<feature type="compositionally biased region" description="Polar residues" evidence="1">
    <location>
        <begin position="226"/>
        <end position="257"/>
    </location>
</feature>
<organism evidence="2 3">
    <name type="scientific">Cicer arietinum</name>
    <name type="common">Chickpea</name>
    <name type="synonym">Garbanzo</name>
    <dbReference type="NCBI Taxonomy" id="3827"/>
    <lineage>
        <taxon>Eukaryota</taxon>
        <taxon>Viridiplantae</taxon>
        <taxon>Streptophyta</taxon>
        <taxon>Embryophyta</taxon>
        <taxon>Tracheophyta</taxon>
        <taxon>Spermatophyta</taxon>
        <taxon>Magnoliopsida</taxon>
        <taxon>eudicotyledons</taxon>
        <taxon>Gunneridae</taxon>
        <taxon>Pentapetalae</taxon>
        <taxon>rosids</taxon>
        <taxon>fabids</taxon>
        <taxon>Fabales</taxon>
        <taxon>Fabaceae</taxon>
        <taxon>Papilionoideae</taxon>
        <taxon>50 kb inversion clade</taxon>
        <taxon>NPAAA clade</taxon>
        <taxon>Hologalegina</taxon>
        <taxon>IRL clade</taxon>
        <taxon>Cicereae</taxon>
        <taxon>Cicer</taxon>
    </lineage>
</organism>
<protein>
    <submittedName>
        <fullName evidence="3">Pollen-specific leucine-rich repeat extensin-like protein 1</fullName>
    </submittedName>
</protein>
<gene>
    <name evidence="3" type="primary">LOC105852043</name>
</gene>
<dbReference type="PaxDb" id="3827-XP_004492079.1"/>